<keyword evidence="3" id="KW-1185">Reference proteome</keyword>
<name>A0ABR6W882_9BACT</name>
<gene>
    <name evidence="2" type="ORF">FH603_3293</name>
</gene>
<evidence type="ECO:0000256" key="1">
    <source>
        <dbReference type="SAM" id="MobiDB-lite"/>
    </source>
</evidence>
<organism evidence="2 3">
    <name type="scientific">Spirosoma utsteinense</name>
    <dbReference type="NCBI Taxonomy" id="2585773"/>
    <lineage>
        <taxon>Bacteria</taxon>
        <taxon>Pseudomonadati</taxon>
        <taxon>Bacteroidota</taxon>
        <taxon>Cytophagia</taxon>
        <taxon>Cytophagales</taxon>
        <taxon>Cytophagaceae</taxon>
        <taxon>Spirosoma</taxon>
    </lineage>
</organism>
<dbReference type="Pfam" id="PF06884">
    <property type="entry name" value="DUF1264"/>
    <property type="match status" value="1"/>
</dbReference>
<dbReference type="Proteomes" id="UP000700732">
    <property type="component" value="Unassembled WGS sequence"/>
</dbReference>
<evidence type="ECO:0008006" key="4">
    <source>
        <dbReference type="Google" id="ProtNLM"/>
    </source>
</evidence>
<evidence type="ECO:0000313" key="3">
    <source>
        <dbReference type="Proteomes" id="UP000700732"/>
    </source>
</evidence>
<proteinExistence type="predicted"/>
<comment type="caution">
    <text evidence="2">The sequence shown here is derived from an EMBL/GenBank/DDBJ whole genome shotgun (WGS) entry which is preliminary data.</text>
</comment>
<reference evidence="2 3" key="1">
    <citation type="submission" date="2019-06" db="EMBL/GenBank/DDBJ databases">
        <title>Spirosoma utsteinense sp. nov. isolated from Antarctic ice-free soils.</title>
        <authorList>
            <person name="Tahon G."/>
        </authorList>
    </citation>
    <scope>NUCLEOTIDE SEQUENCE [LARGE SCALE GENOMIC DNA]</scope>
    <source>
        <strain evidence="2 3">LMG 31447</strain>
    </source>
</reference>
<dbReference type="InterPro" id="IPR010686">
    <property type="entry name" value="OBAP-like"/>
</dbReference>
<evidence type="ECO:0000313" key="2">
    <source>
        <dbReference type="EMBL" id="MBC3792779.1"/>
    </source>
</evidence>
<sequence length="252" mass="27945">MKRIGNWAVLVVIALGCGGKNTSSNVQSPGSEKTTKTTVLEAGATALQDKTPVDRLEIYLNGFHFYNGQINGQMEAHHYCTKLNEDLTQCVIYDGNGNDAKIMGVEYIVSEKLFKTLPPDEKKLWHSHAYEVKSGELIAPGLPIAAEHELMETIVSTYGKTWHTWHTDQDLTLPLGNPALMMGFTKDGQLKPDKLADRDKRFNVSTAEKRKNRSDIPVPPAQPGANSWQSGEIIQLPALTGHKHEHVKQNSF</sequence>
<dbReference type="PROSITE" id="PS51257">
    <property type="entry name" value="PROKAR_LIPOPROTEIN"/>
    <property type="match status" value="1"/>
</dbReference>
<dbReference type="EMBL" id="VFIA01000019">
    <property type="protein sequence ID" value="MBC3792779.1"/>
    <property type="molecule type" value="Genomic_DNA"/>
</dbReference>
<dbReference type="PANTHER" id="PTHR31360:SF0">
    <property type="entry name" value="OIL BODY-ASSOCIATED PROTEIN 1B"/>
    <property type="match status" value="1"/>
</dbReference>
<dbReference type="PANTHER" id="PTHR31360">
    <property type="match status" value="1"/>
</dbReference>
<dbReference type="RefSeq" id="WP_186738541.1">
    <property type="nucleotide sequence ID" value="NZ_VFIA01000019.1"/>
</dbReference>
<protein>
    <recommendedName>
        <fullName evidence="4">DUF1264 domain-containing protein</fullName>
    </recommendedName>
</protein>
<accession>A0ABR6W882</accession>
<feature type="region of interest" description="Disordered" evidence="1">
    <location>
        <begin position="205"/>
        <end position="228"/>
    </location>
</feature>